<name>A0A0F9N2Z0_9ZZZZ</name>
<proteinExistence type="predicted"/>
<reference evidence="2" key="1">
    <citation type="journal article" date="2015" name="Nature">
        <title>Complex archaea that bridge the gap between prokaryotes and eukaryotes.</title>
        <authorList>
            <person name="Spang A."/>
            <person name="Saw J.H."/>
            <person name="Jorgensen S.L."/>
            <person name="Zaremba-Niedzwiedzka K."/>
            <person name="Martijn J."/>
            <person name="Lind A.E."/>
            <person name="van Eijk R."/>
            <person name="Schleper C."/>
            <person name="Guy L."/>
            <person name="Ettema T.J."/>
        </authorList>
    </citation>
    <scope>NUCLEOTIDE SEQUENCE</scope>
</reference>
<evidence type="ECO:0000256" key="1">
    <source>
        <dbReference type="SAM" id="MobiDB-lite"/>
    </source>
</evidence>
<sequence>MAFAKGDKVRVLIDNIFYPGTVSVRHRDDTYGVVLDAIHQLSDEDCFIDNVQEDEISALEPPAPKNKEELEREADEKRKDAVDATNAKAAKDAADAEANLAATPLTGDEHAFIARIRPLMNKGMGGPSPAEITRYSYLIKREKVK</sequence>
<feature type="region of interest" description="Disordered" evidence="1">
    <location>
        <begin position="56"/>
        <end position="102"/>
    </location>
</feature>
<gene>
    <name evidence="2" type="ORF">LCGC14_1017860</name>
</gene>
<protein>
    <submittedName>
        <fullName evidence="2">Uncharacterized protein</fullName>
    </submittedName>
</protein>
<comment type="caution">
    <text evidence="2">The sequence shown here is derived from an EMBL/GenBank/DDBJ whole genome shotgun (WGS) entry which is preliminary data.</text>
</comment>
<evidence type="ECO:0000313" key="2">
    <source>
        <dbReference type="EMBL" id="KKN12299.1"/>
    </source>
</evidence>
<dbReference type="AlphaFoldDB" id="A0A0F9N2Z0"/>
<feature type="compositionally biased region" description="Basic and acidic residues" evidence="1">
    <location>
        <begin position="65"/>
        <end position="82"/>
    </location>
</feature>
<organism evidence="2">
    <name type="scientific">marine sediment metagenome</name>
    <dbReference type="NCBI Taxonomy" id="412755"/>
    <lineage>
        <taxon>unclassified sequences</taxon>
        <taxon>metagenomes</taxon>
        <taxon>ecological metagenomes</taxon>
    </lineage>
</organism>
<accession>A0A0F9N2Z0</accession>
<dbReference type="EMBL" id="LAZR01004046">
    <property type="protein sequence ID" value="KKN12299.1"/>
    <property type="molecule type" value="Genomic_DNA"/>
</dbReference>